<dbReference type="PROSITE" id="PS50835">
    <property type="entry name" value="IG_LIKE"/>
    <property type="match status" value="2"/>
</dbReference>
<dbReference type="GO" id="GO:0004197">
    <property type="term" value="F:cysteine-type endopeptidase activity"/>
    <property type="evidence" value="ECO:0007669"/>
    <property type="project" value="InterPro"/>
</dbReference>
<dbReference type="InterPro" id="IPR003599">
    <property type="entry name" value="Ig_sub"/>
</dbReference>
<dbReference type="PANTHER" id="PTHR22576">
    <property type="entry name" value="MUCOSA ASSOCIATED LYMPHOID TISSUE LYMPHOMA TRANSLOCATION PROTEIN 1/PARACASPASE"/>
    <property type="match status" value="1"/>
</dbReference>
<evidence type="ECO:0000259" key="2">
    <source>
        <dbReference type="PROSITE" id="PS50835"/>
    </source>
</evidence>
<feature type="domain" description="Caspase family p20" evidence="1">
    <location>
        <begin position="418"/>
        <end position="497"/>
    </location>
</feature>
<dbReference type="SMART" id="SM00409">
    <property type="entry name" value="IG"/>
    <property type="match status" value="3"/>
</dbReference>
<organism evidence="3 4">
    <name type="scientific">Meganyctiphanes norvegica</name>
    <name type="common">Northern krill</name>
    <name type="synonym">Thysanopoda norvegica</name>
    <dbReference type="NCBI Taxonomy" id="48144"/>
    <lineage>
        <taxon>Eukaryota</taxon>
        <taxon>Metazoa</taxon>
        <taxon>Ecdysozoa</taxon>
        <taxon>Arthropoda</taxon>
        <taxon>Crustacea</taxon>
        <taxon>Multicrustacea</taxon>
        <taxon>Malacostraca</taxon>
        <taxon>Eumalacostraca</taxon>
        <taxon>Eucarida</taxon>
        <taxon>Euphausiacea</taxon>
        <taxon>Euphausiidae</taxon>
        <taxon>Meganyctiphanes</taxon>
    </lineage>
</organism>
<evidence type="ECO:0000313" key="4">
    <source>
        <dbReference type="Proteomes" id="UP001497623"/>
    </source>
</evidence>
<evidence type="ECO:0000313" key="3">
    <source>
        <dbReference type="EMBL" id="CAL4108297.1"/>
    </source>
</evidence>
<dbReference type="Pfam" id="PF00656">
    <property type="entry name" value="Peptidase_C14"/>
    <property type="match status" value="1"/>
</dbReference>
<gene>
    <name evidence="3" type="ORF">MNOR_LOCUS18803</name>
</gene>
<evidence type="ECO:0008006" key="5">
    <source>
        <dbReference type="Google" id="ProtNLM"/>
    </source>
</evidence>
<name>A0AAV2R1A8_MEGNR</name>
<dbReference type="InterPro" id="IPR007110">
    <property type="entry name" value="Ig-like_dom"/>
</dbReference>
<proteinExistence type="predicted"/>
<accession>A0AAV2R1A8</accession>
<dbReference type="Proteomes" id="UP001497623">
    <property type="component" value="Unassembled WGS sequence"/>
</dbReference>
<dbReference type="InterPro" id="IPR001309">
    <property type="entry name" value="Pept_C14_p20"/>
</dbReference>
<dbReference type="InterPro" id="IPR011600">
    <property type="entry name" value="Pept_C14_caspase"/>
</dbReference>
<dbReference type="InterPro" id="IPR003598">
    <property type="entry name" value="Ig_sub2"/>
</dbReference>
<feature type="domain" description="Ig-like" evidence="2">
    <location>
        <begin position="197"/>
        <end position="266"/>
    </location>
</feature>
<dbReference type="SMART" id="SM00408">
    <property type="entry name" value="IGc2"/>
    <property type="match status" value="2"/>
</dbReference>
<dbReference type="CDD" id="cd00096">
    <property type="entry name" value="Ig"/>
    <property type="match status" value="2"/>
</dbReference>
<dbReference type="AlphaFoldDB" id="A0AAV2R1A8"/>
<reference evidence="3 4" key="1">
    <citation type="submission" date="2024-05" db="EMBL/GenBank/DDBJ databases">
        <authorList>
            <person name="Wallberg A."/>
        </authorList>
    </citation>
    <scope>NUCLEOTIDE SEQUENCE [LARGE SCALE GENOMIC DNA]</scope>
</reference>
<dbReference type="InterPro" id="IPR029030">
    <property type="entry name" value="Caspase-like_dom_sf"/>
</dbReference>
<keyword evidence="4" id="KW-1185">Reference proteome</keyword>
<comment type="caution">
    <text evidence="3">The sequence shown here is derived from an EMBL/GenBank/DDBJ whole genome shotgun (WGS) entry which is preliminary data.</text>
</comment>
<dbReference type="InterPro" id="IPR052039">
    <property type="entry name" value="Caspase-related_regulators"/>
</dbReference>
<dbReference type="PROSITE" id="PS50208">
    <property type="entry name" value="CASPASE_P20"/>
    <property type="match status" value="1"/>
</dbReference>
<dbReference type="Gene3D" id="2.60.40.10">
    <property type="entry name" value="Immunoglobulins"/>
    <property type="match status" value="2"/>
</dbReference>
<dbReference type="PANTHER" id="PTHR22576:SF37">
    <property type="entry name" value="MUCOSA-ASSOCIATED LYMPHOID TISSUE LYMPHOMA TRANSLOCATION PROTEIN 1"/>
    <property type="match status" value="1"/>
</dbReference>
<dbReference type="SUPFAM" id="SSF52129">
    <property type="entry name" value="Caspase-like"/>
    <property type="match status" value="1"/>
</dbReference>
<feature type="domain" description="Ig-like" evidence="2">
    <location>
        <begin position="103"/>
        <end position="184"/>
    </location>
</feature>
<sequence>MVFVGDPGILDVGEPLESQPGWVSNVLLEHLQNHEVCNMIANTLSSHGFISESERKTLEQSSTQGENLLGYLLREQVTLQELQQILQLANVIHVLKLIKADDPVQIVHPTSDVAFSFQLGTEATTIRMQVGGFPPPKFQWFYGQSELHGQTKDCLNFTYFSRENEGDYVCRVTQELQTETREVYSPCFSLSVADTPPKITAQPSSLKLRSQEELRLKCEATSHPLPKYQWLKNGIFCSNKSNTGLLIIRNVDEQNAGNYCCKVENSCGFAQSYIAKVEILPSIGKCKPLIVKDVNSSESELKRQLHQFVELSFEVECGIPCHFEWYITGAVNNRVLHEKGSNVHTIRNFSSPPRPNTLTRYTSLLRYEVNAGDLLGNVDSEDCVRLHCVAHSDEGKVCSNGVTVIVTQLANTPSLSARNKWALLLANEDYKKPINRLSTPRKDVEKIHFTLTKMGFKCLTMVNLCHKEMMTVIEQFRQYIREGDYVIFHFAGHGFKDQRDMSDVMLPVHEEIRMCIPVNYVHTQLQRSKPALVFMMLDMCRTPHNIWKDNNREHAFYEVHAGNSFHLFATCPFASAEEEEGKESVMTKHLIQHLGKPILLREMASKVQEGVNYENSRLRVHSGSEQWVQVTNDLATARSLCDPINR</sequence>
<dbReference type="InterPro" id="IPR013783">
    <property type="entry name" value="Ig-like_fold"/>
</dbReference>
<feature type="non-terminal residue" evidence="3">
    <location>
        <position position="646"/>
    </location>
</feature>
<dbReference type="Gene3D" id="3.40.50.1460">
    <property type="match status" value="1"/>
</dbReference>
<evidence type="ECO:0000259" key="1">
    <source>
        <dbReference type="PROSITE" id="PS50208"/>
    </source>
</evidence>
<dbReference type="SUPFAM" id="SSF48726">
    <property type="entry name" value="Immunoglobulin"/>
    <property type="match status" value="2"/>
</dbReference>
<dbReference type="EMBL" id="CAXKWB010013645">
    <property type="protein sequence ID" value="CAL4108297.1"/>
    <property type="molecule type" value="Genomic_DNA"/>
</dbReference>
<dbReference type="GO" id="GO:0006508">
    <property type="term" value="P:proteolysis"/>
    <property type="evidence" value="ECO:0007669"/>
    <property type="project" value="InterPro"/>
</dbReference>
<dbReference type="InterPro" id="IPR036179">
    <property type="entry name" value="Ig-like_dom_sf"/>
</dbReference>
<dbReference type="Pfam" id="PF13927">
    <property type="entry name" value="Ig_3"/>
    <property type="match status" value="1"/>
</dbReference>
<protein>
    <recommendedName>
        <fullName evidence="5">Mucosa-associated lymphoid tissue lymphoma translocation protein 1</fullName>
    </recommendedName>
</protein>